<proteinExistence type="predicted"/>
<dbReference type="Proteomes" id="UP000466931">
    <property type="component" value="Chromosome"/>
</dbReference>
<reference evidence="1" key="1">
    <citation type="journal article" date="2019" name="Emerg. Microbes Infect.">
        <title>Comprehensive subspecies identification of 175 nontuberculous mycobacteria species based on 7547 genomic profiles.</title>
        <authorList>
            <person name="Matsumoto Y."/>
            <person name="Kinjo T."/>
            <person name="Motooka D."/>
            <person name="Nabeya D."/>
            <person name="Jung N."/>
            <person name="Uechi K."/>
            <person name="Horii T."/>
            <person name="Iida T."/>
            <person name="Fujita J."/>
            <person name="Nakamura S."/>
        </authorList>
    </citation>
    <scope>NUCLEOTIDE SEQUENCE [LARGE SCALE GENOMIC DNA]</scope>
    <source>
        <strain evidence="1">JCM 13671</strain>
    </source>
</reference>
<keyword evidence="2" id="KW-1185">Reference proteome</keyword>
<sequence>MANARWTPWLVVAATAVVLAAPASADPDDHVPWCSGDQTPMDSNCRTAPSQVFTHDHNPGANPQTPIGLDPGQDALTP</sequence>
<dbReference type="OrthoDB" id="4751819at2"/>
<evidence type="ECO:0000313" key="1">
    <source>
        <dbReference type="EMBL" id="BBZ31866.1"/>
    </source>
</evidence>
<organism evidence="1 2">
    <name type="scientific">Mycolicibacterium confluentis</name>
    <dbReference type="NCBI Taxonomy" id="28047"/>
    <lineage>
        <taxon>Bacteria</taxon>
        <taxon>Bacillati</taxon>
        <taxon>Actinomycetota</taxon>
        <taxon>Actinomycetes</taxon>
        <taxon>Mycobacteriales</taxon>
        <taxon>Mycobacteriaceae</taxon>
        <taxon>Mycolicibacterium</taxon>
    </lineage>
</organism>
<reference evidence="1" key="2">
    <citation type="submission" date="2020-02" db="EMBL/GenBank/DDBJ databases">
        <authorList>
            <person name="Matsumoto Y."/>
            <person name="Motooka D."/>
            <person name="Nakamura S."/>
        </authorList>
    </citation>
    <scope>NUCLEOTIDE SEQUENCE</scope>
    <source>
        <strain evidence="1">JCM 13671</strain>
    </source>
</reference>
<evidence type="ECO:0000313" key="2">
    <source>
        <dbReference type="Proteomes" id="UP000466931"/>
    </source>
</evidence>
<gene>
    <name evidence="1" type="ORF">MCNF_04710</name>
</gene>
<dbReference type="RefSeq" id="WP_085155260.1">
    <property type="nucleotide sequence ID" value="NZ_AP022612.1"/>
</dbReference>
<dbReference type="EMBL" id="AP022612">
    <property type="protein sequence ID" value="BBZ31866.1"/>
    <property type="molecule type" value="Genomic_DNA"/>
</dbReference>
<name>A0A7I7XRH3_9MYCO</name>
<protein>
    <submittedName>
        <fullName evidence="1">Uncharacterized protein</fullName>
    </submittedName>
</protein>
<accession>A0A7I7XRH3</accession>
<dbReference type="AlphaFoldDB" id="A0A7I7XRH3"/>